<dbReference type="AlphaFoldDB" id="A0A6S7I2P5"/>
<proteinExistence type="predicted"/>
<dbReference type="EMBL" id="CACRXK020007053">
    <property type="protein sequence ID" value="CAB4011169.1"/>
    <property type="molecule type" value="Genomic_DNA"/>
</dbReference>
<reference evidence="2" key="1">
    <citation type="submission" date="2020-04" db="EMBL/GenBank/DDBJ databases">
        <authorList>
            <person name="Alioto T."/>
            <person name="Alioto T."/>
            <person name="Gomez Garrido J."/>
        </authorList>
    </citation>
    <scope>NUCLEOTIDE SEQUENCE</scope>
    <source>
        <strain evidence="2">A484AB</strain>
    </source>
</reference>
<accession>A0A6S7I2P5</accession>
<feature type="compositionally biased region" description="Basic and acidic residues" evidence="1">
    <location>
        <begin position="11"/>
        <end position="23"/>
    </location>
</feature>
<dbReference type="Proteomes" id="UP001152795">
    <property type="component" value="Unassembled WGS sequence"/>
</dbReference>
<name>A0A6S7I2P5_PARCT</name>
<sequence length="125" mass="13640">MVPKPPGKSDQNTKGKQEKREHWPVNAQGPHDGSGTDEEESAVAAPTFPVEQKCDNHASKVLADTVPDVAAKSEVDGHPKAEEKEKEDLLRKGNAAFQHYYAKYEACAKNVKPSGVKCKTCLKVQ</sequence>
<evidence type="ECO:0000313" key="2">
    <source>
        <dbReference type="EMBL" id="CAB4011169.1"/>
    </source>
</evidence>
<feature type="region of interest" description="Disordered" evidence="1">
    <location>
        <begin position="1"/>
        <end position="46"/>
    </location>
</feature>
<protein>
    <submittedName>
        <fullName evidence="2">Uncharacterized protein</fullName>
    </submittedName>
</protein>
<evidence type="ECO:0000256" key="1">
    <source>
        <dbReference type="SAM" id="MobiDB-lite"/>
    </source>
</evidence>
<keyword evidence="3" id="KW-1185">Reference proteome</keyword>
<organism evidence="2 3">
    <name type="scientific">Paramuricea clavata</name>
    <name type="common">Red gorgonian</name>
    <name type="synonym">Violescent sea-whip</name>
    <dbReference type="NCBI Taxonomy" id="317549"/>
    <lineage>
        <taxon>Eukaryota</taxon>
        <taxon>Metazoa</taxon>
        <taxon>Cnidaria</taxon>
        <taxon>Anthozoa</taxon>
        <taxon>Octocorallia</taxon>
        <taxon>Malacalcyonacea</taxon>
        <taxon>Plexauridae</taxon>
        <taxon>Paramuricea</taxon>
    </lineage>
</organism>
<comment type="caution">
    <text evidence="2">The sequence shown here is derived from an EMBL/GenBank/DDBJ whole genome shotgun (WGS) entry which is preliminary data.</text>
</comment>
<evidence type="ECO:0000313" key="3">
    <source>
        <dbReference type="Proteomes" id="UP001152795"/>
    </source>
</evidence>
<gene>
    <name evidence="2" type="ORF">PACLA_8A018162</name>
</gene>